<dbReference type="RefSeq" id="WP_130274952.1">
    <property type="nucleotide sequence ID" value="NZ_SGXG01000001.1"/>
</dbReference>
<sequence length="296" mass="34847">MAISEYEVFILTNKHELLSYTFDGNKTLDTVILQPKLYPDKSVEYYPDNAFRSLFYYDNSCYFLGQNPSDLYRFDLRTKKISKKRVNLDEAGLHYILHSEAQEAIIRVNNIMVTEDDLILYRLDLNSMKPKKIMKKSLGYSQEGSYLYHKDNILRILNPLQNGYLEVSKSGKLSKTKEYFLDSLLDKTKPKRVMELSEFYGMALWERNQYQLDLILSAISVDQETDYFLIKKLNRTSPTEKDFKILMIKKYQDNIEIKELKDYVFCKFDQNTKTFCGITLDSKIVVTSDLDKIIDN</sequence>
<organism evidence="1 2">
    <name type="scientific">Cecembia calidifontis</name>
    <dbReference type="NCBI Taxonomy" id="1187080"/>
    <lineage>
        <taxon>Bacteria</taxon>
        <taxon>Pseudomonadati</taxon>
        <taxon>Bacteroidota</taxon>
        <taxon>Cytophagia</taxon>
        <taxon>Cytophagales</taxon>
        <taxon>Cyclobacteriaceae</taxon>
        <taxon>Cecembia</taxon>
    </lineage>
</organism>
<evidence type="ECO:0000313" key="2">
    <source>
        <dbReference type="Proteomes" id="UP000292209"/>
    </source>
</evidence>
<name>A0A4Q7P7V9_9BACT</name>
<comment type="caution">
    <text evidence="1">The sequence shown here is derived from an EMBL/GenBank/DDBJ whole genome shotgun (WGS) entry which is preliminary data.</text>
</comment>
<proteinExistence type="predicted"/>
<dbReference type="Proteomes" id="UP000292209">
    <property type="component" value="Unassembled WGS sequence"/>
</dbReference>
<dbReference type="AlphaFoldDB" id="A0A4Q7P7V9"/>
<dbReference type="EMBL" id="SGXG01000001">
    <property type="protein sequence ID" value="RZS95927.1"/>
    <property type="molecule type" value="Genomic_DNA"/>
</dbReference>
<reference evidence="1 2" key="1">
    <citation type="submission" date="2019-02" db="EMBL/GenBank/DDBJ databases">
        <title>Genomic Encyclopedia of Archaeal and Bacterial Type Strains, Phase II (KMG-II): from individual species to whole genera.</title>
        <authorList>
            <person name="Goeker M."/>
        </authorList>
    </citation>
    <scope>NUCLEOTIDE SEQUENCE [LARGE SCALE GENOMIC DNA]</scope>
    <source>
        <strain evidence="1 2">DSM 21411</strain>
    </source>
</reference>
<keyword evidence="2" id="KW-1185">Reference proteome</keyword>
<protein>
    <submittedName>
        <fullName evidence="1">Uncharacterized protein</fullName>
    </submittedName>
</protein>
<accession>A0A4Q7P7V9</accession>
<dbReference type="OrthoDB" id="9986241at2"/>
<gene>
    <name evidence="1" type="ORF">BC751_1480</name>
</gene>
<evidence type="ECO:0000313" key="1">
    <source>
        <dbReference type="EMBL" id="RZS95927.1"/>
    </source>
</evidence>